<dbReference type="EMBL" id="CAJNIZ010047524">
    <property type="protein sequence ID" value="CAE7769461.1"/>
    <property type="molecule type" value="Genomic_DNA"/>
</dbReference>
<dbReference type="InterPro" id="IPR005708">
    <property type="entry name" value="Homogentis_dOase"/>
</dbReference>
<evidence type="ECO:0000256" key="5">
    <source>
        <dbReference type="ARBA" id="ARBA00023002"/>
    </source>
</evidence>
<keyword evidence="3" id="KW-0479">Metal-binding</keyword>
<dbReference type="GO" id="GO:0004411">
    <property type="term" value="F:homogentisate 1,2-dioxygenase activity"/>
    <property type="evidence" value="ECO:0007669"/>
    <property type="project" value="UniProtKB-EC"/>
</dbReference>
<evidence type="ECO:0000256" key="3">
    <source>
        <dbReference type="ARBA" id="ARBA00022723"/>
    </source>
</evidence>
<dbReference type="EC" id="1.13.11.5" evidence="2"/>
<dbReference type="GO" id="GO:0006570">
    <property type="term" value="P:tyrosine metabolic process"/>
    <property type="evidence" value="ECO:0007669"/>
    <property type="project" value="InterPro"/>
</dbReference>
<feature type="non-terminal residue" evidence="8">
    <location>
        <position position="1"/>
    </location>
</feature>
<evidence type="ECO:0000313" key="9">
    <source>
        <dbReference type="Proteomes" id="UP000649617"/>
    </source>
</evidence>
<comment type="caution">
    <text evidence="8">The sequence shown here is derived from an EMBL/GenBank/DDBJ whole genome shotgun (WGS) entry which is preliminary data.</text>
</comment>
<dbReference type="PANTHER" id="PTHR11056:SF0">
    <property type="entry name" value="HOMOGENTISATE 1,2-DIOXYGENASE"/>
    <property type="match status" value="1"/>
</dbReference>
<keyword evidence="5" id="KW-0560">Oxidoreductase</keyword>
<evidence type="ECO:0000256" key="2">
    <source>
        <dbReference type="ARBA" id="ARBA00013127"/>
    </source>
</evidence>
<dbReference type="InterPro" id="IPR046452">
    <property type="entry name" value="HgmA_N"/>
</dbReference>
<keyword evidence="6" id="KW-0408">Iron</keyword>
<dbReference type="Proteomes" id="UP000649617">
    <property type="component" value="Unassembled WGS sequence"/>
</dbReference>
<feature type="non-terminal residue" evidence="8">
    <location>
        <position position="54"/>
    </location>
</feature>
<evidence type="ECO:0000256" key="1">
    <source>
        <dbReference type="ARBA" id="ARBA00004704"/>
    </source>
</evidence>
<dbReference type="Pfam" id="PF20510">
    <property type="entry name" value="HgmA_N"/>
    <property type="match status" value="1"/>
</dbReference>
<keyword evidence="9" id="KW-1185">Reference proteome</keyword>
<dbReference type="GO" id="GO:0005737">
    <property type="term" value="C:cytoplasm"/>
    <property type="evidence" value="ECO:0007669"/>
    <property type="project" value="TreeGrafter"/>
</dbReference>
<comment type="pathway">
    <text evidence="1">Amino-acid degradation; L-phenylalanine degradation; acetoacetate and fumarate from L-phenylalanine: step 4/6.</text>
</comment>
<dbReference type="GO" id="GO:0046872">
    <property type="term" value="F:metal ion binding"/>
    <property type="evidence" value="ECO:0007669"/>
    <property type="project" value="UniProtKB-KW"/>
</dbReference>
<evidence type="ECO:0000313" key="8">
    <source>
        <dbReference type="EMBL" id="CAE7769461.1"/>
    </source>
</evidence>
<reference evidence="8" key="1">
    <citation type="submission" date="2021-02" db="EMBL/GenBank/DDBJ databases">
        <authorList>
            <person name="Dougan E. K."/>
            <person name="Rhodes N."/>
            <person name="Thang M."/>
            <person name="Chan C."/>
        </authorList>
    </citation>
    <scope>NUCLEOTIDE SEQUENCE</scope>
</reference>
<dbReference type="UniPathway" id="UPA00139">
    <property type="reaction ID" value="UER00339"/>
</dbReference>
<protein>
    <recommendedName>
        <fullName evidence="2">homogentisate 1,2-dioxygenase</fullName>
        <ecNumber evidence="2">1.13.11.5</ecNumber>
    </recommendedName>
</protein>
<accession>A0A812Y8K4</accession>
<dbReference type="PANTHER" id="PTHR11056">
    <property type="entry name" value="HOMOGENTISATE 1,2-DIOXYGENASE"/>
    <property type="match status" value="1"/>
</dbReference>
<proteinExistence type="predicted"/>
<dbReference type="OrthoDB" id="1689029at2759"/>
<dbReference type="SUPFAM" id="SSF51182">
    <property type="entry name" value="RmlC-like cupins"/>
    <property type="match status" value="1"/>
</dbReference>
<evidence type="ECO:0000259" key="7">
    <source>
        <dbReference type="Pfam" id="PF20510"/>
    </source>
</evidence>
<feature type="domain" description="Homogentisate 1,2-dioxygenase N-terminal" evidence="7">
    <location>
        <begin position="1"/>
        <end position="53"/>
    </location>
</feature>
<evidence type="ECO:0000256" key="6">
    <source>
        <dbReference type="ARBA" id="ARBA00023004"/>
    </source>
</evidence>
<evidence type="ECO:0000256" key="4">
    <source>
        <dbReference type="ARBA" id="ARBA00022964"/>
    </source>
</evidence>
<name>A0A812Y8K4_SYMPI</name>
<gene>
    <name evidence="8" type="primary">hmgA</name>
    <name evidence="8" type="ORF">SPIL2461_LOCUS22631</name>
</gene>
<organism evidence="8 9">
    <name type="scientific">Symbiodinium pilosum</name>
    <name type="common">Dinoflagellate</name>
    <dbReference type="NCBI Taxonomy" id="2952"/>
    <lineage>
        <taxon>Eukaryota</taxon>
        <taxon>Sar</taxon>
        <taxon>Alveolata</taxon>
        <taxon>Dinophyceae</taxon>
        <taxon>Suessiales</taxon>
        <taxon>Symbiodiniaceae</taxon>
        <taxon>Symbiodinium</taxon>
    </lineage>
</organism>
<dbReference type="AlphaFoldDB" id="A0A812Y8K4"/>
<dbReference type="GO" id="GO:0006559">
    <property type="term" value="P:L-phenylalanine catabolic process"/>
    <property type="evidence" value="ECO:0007669"/>
    <property type="project" value="UniProtKB-UniPathway"/>
</dbReference>
<sequence length="54" mass="5741">VPRGLTFQVDLPPGTASARGYFLENFGDHFVVPDLGPIGISGGLAHPRHFLAPK</sequence>
<keyword evidence="4" id="KW-0223">Dioxygenase</keyword>
<dbReference type="InterPro" id="IPR011051">
    <property type="entry name" value="RmlC_Cupin_sf"/>
</dbReference>